<evidence type="ECO:0000313" key="2">
    <source>
        <dbReference type="Proteomes" id="UP000183642"/>
    </source>
</evidence>
<dbReference type="Proteomes" id="UP000183642">
    <property type="component" value="Unassembled WGS sequence"/>
</dbReference>
<gene>
    <name evidence="1" type="ORF">SAMN05660359_04467</name>
</gene>
<name>A0A1I5IBC5_9ACTN</name>
<accession>A0A1I5IBC5</accession>
<dbReference type="AlphaFoldDB" id="A0A1I5IBC5"/>
<proteinExistence type="predicted"/>
<dbReference type="EMBL" id="FOWE01000013">
    <property type="protein sequence ID" value="SFO57898.1"/>
    <property type="molecule type" value="Genomic_DNA"/>
</dbReference>
<organism evidence="1 2">
    <name type="scientific">Geodermatophilus obscurus</name>
    <dbReference type="NCBI Taxonomy" id="1861"/>
    <lineage>
        <taxon>Bacteria</taxon>
        <taxon>Bacillati</taxon>
        <taxon>Actinomycetota</taxon>
        <taxon>Actinomycetes</taxon>
        <taxon>Geodermatophilales</taxon>
        <taxon>Geodermatophilaceae</taxon>
        <taxon>Geodermatophilus</taxon>
    </lineage>
</organism>
<keyword evidence="2" id="KW-1185">Reference proteome</keyword>
<sequence length="58" mass="6654">MAKQGDWEMKKLVVLQQQMGEMADDEIHFVAGRDTDVLNLEDGDKFFTAEFTVDPFTD</sequence>
<protein>
    <submittedName>
        <fullName evidence="1">Uncharacterized protein</fullName>
    </submittedName>
</protein>
<dbReference type="RefSeq" id="WP_177225284.1">
    <property type="nucleotide sequence ID" value="NZ_FOWE01000013.1"/>
</dbReference>
<reference evidence="2" key="1">
    <citation type="submission" date="2016-10" db="EMBL/GenBank/DDBJ databases">
        <authorList>
            <person name="Varghese N."/>
            <person name="Submissions S."/>
        </authorList>
    </citation>
    <scope>NUCLEOTIDE SEQUENCE [LARGE SCALE GENOMIC DNA]</scope>
    <source>
        <strain evidence="2">DSM 43161</strain>
    </source>
</reference>
<evidence type="ECO:0000313" key="1">
    <source>
        <dbReference type="EMBL" id="SFO57898.1"/>
    </source>
</evidence>